<keyword evidence="2" id="KW-1185">Reference proteome</keyword>
<accession>A0AAV5UVJ3</accession>
<dbReference type="PROSITE" id="PS50092">
    <property type="entry name" value="TSP1"/>
    <property type="match status" value="4"/>
</dbReference>
<dbReference type="PANTHER" id="PTHR31936">
    <property type="entry name" value="PROTEIN CBG18744"/>
    <property type="match status" value="1"/>
</dbReference>
<evidence type="ECO:0000313" key="1">
    <source>
        <dbReference type="EMBL" id="GMT10272.1"/>
    </source>
</evidence>
<name>A0AAV5UVJ3_9BILA</name>
<evidence type="ECO:0000313" key="2">
    <source>
        <dbReference type="Proteomes" id="UP001432322"/>
    </source>
</evidence>
<proteinExistence type="predicted"/>
<feature type="non-terminal residue" evidence="1">
    <location>
        <position position="1"/>
    </location>
</feature>
<dbReference type="Gene3D" id="2.20.100.10">
    <property type="entry name" value="Thrombospondin type-1 (TSP1) repeat"/>
    <property type="match status" value="1"/>
</dbReference>
<evidence type="ECO:0008006" key="3">
    <source>
        <dbReference type="Google" id="ProtNLM"/>
    </source>
</evidence>
<comment type="caution">
    <text evidence="1">The sequence shown here is derived from an EMBL/GenBank/DDBJ whole genome shotgun (WGS) entry which is preliminary data.</text>
</comment>
<dbReference type="AlphaFoldDB" id="A0AAV5UVJ3"/>
<sequence>PACCPAAGVWSDWTVTGPCPTTCGSCNVATRKRTCKSAAQGCPCRHFHAAQLGEFGLTGPRLVHVRRLVVPATLPPAKGHANRWLRDAHARNTRDFFCGVGNTPVDPVPTCTTLTTDVTTTSTLPSFQAPSCCTAGGIWSDWTTNGPCATTCGSCNTAKRSRTCKSEAQGCPCTGSKTDTGPCGIALCPWPTPTCCGNYVKSLNGNTRDFFCGVGDTPVDPVDTCATTTAPKKKKTTTTTILQPSCCPTVGIWSDWTVTGHCPTTCGSCNVATRTRTCKSAAQGCPCSGVSSDIGPCGIALCPWPTPTCCRSYVKSLNGNNYSFFYFFDCSVTGNTRDFFCGVSDTPIDPPMDCSVAMPVCCVPEGIWSDWTTTGSCPTTCGSCNIATRTRTCKSMTQGCPCTGSAADIGPCGILLCPWPTPTCCGQYVKSLNGNDIIVFHLIHVINLV</sequence>
<reference evidence="1" key="1">
    <citation type="submission" date="2023-10" db="EMBL/GenBank/DDBJ databases">
        <title>Genome assembly of Pristionchus species.</title>
        <authorList>
            <person name="Yoshida K."/>
            <person name="Sommer R.J."/>
        </authorList>
    </citation>
    <scope>NUCLEOTIDE SEQUENCE</scope>
    <source>
        <strain evidence="1">RS5133</strain>
    </source>
</reference>
<dbReference type="Pfam" id="PF00090">
    <property type="entry name" value="TSP_1"/>
    <property type="match status" value="4"/>
</dbReference>
<dbReference type="PANTHER" id="PTHR31936:SF2">
    <property type="entry name" value="FLO11 DOMAIN-CONTAINING PROTEIN"/>
    <property type="match status" value="1"/>
</dbReference>
<protein>
    <recommendedName>
        <fullName evidence="3">ShK domain-containing protein</fullName>
    </recommendedName>
</protein>
<gene>
    <name evidence="1" type="ORF">PFISCL1PPCAC_1569</name>
</gene>
<dbReference type="EMBL" id="BTSY01000001">
    <property type="protein sequence ID" value="GMT10272.1"/>
    <property type="molecule type" value="Genomic_DNA"/>
</dbReference>
<dbReference type="InterPro" id="IPR000884">
    <property type="entry name" value="TSP1_rpt"/>
</dbReference>
<dbReference type="InterPro" id="IPR036383">
    <property type="entry name" value="TSP1_rpt_sf"/>
</dbReference>
<dbReference type="SUPFAM" id="SSF82895">
    <property type="entry name" value="TSP-1 type 1 repeat"/>
    <property type="match status" value="1"/>
</dbReference>
<organism evidence="1 2">
    <name type="scientific">Pristionchus fissidentatus</name>
    <dbReference type="NCBI Taxonomy" id="1538716"/>
    <lineage>
        <taxon>Eukaryota</taxon>
        <taxon>Metazoa</taxon>
        <taxon>Ecdysozoa</taxon>
        <taxon>Nematoda</taxon>
        <taxon>Chromadorea</taxon>
        <taxon>Rhabditida</taxon>
        <taxon>Rhabditina</taxon>
        <taxon>Diplogasteromorpha</taxon>
        <taxon>Diplogasteroidea</taxon>
        <taxon>Neodiplogasteridae</taxon>
        <taxon>Pristionchus</taxon>
    </lineage>
</organism>
<dbReference type="SMART" id="SM00209">
    <property type="entry name" value="TSP1"/>
    <property type="match status" value="4"/>
</dbReference>
<dbReference type="Proteomes" id="UP001432322">
    <property type="component" value="Unassembled WGS sequence"/>
</dbReference>